<feature type="coiled-coil region" evidence="2">
    <location>
        <begin position="70"/>
        <end position="97"/>
    </location>
</feature>
<dbReference type="EMBL" id="CAJNOJ010000317">
    <property type="protein sequence ID" value="CAF1394596.1"/>
    <property type="molecule type" value="Genomic_DNA"/>
</dbReference>
<sequence>MAENKKQHYTRSVANSQGFKLLTDDQQKMSQGSNSVSQDLLEFKQVEEAKAEQDSVTELQQQPMGMTEMMHQLLIKQDRILEENQQLRQEMALQQSTISYLHETITTMRHSQMNEDIDKNGKSSPISNSISAVDQGVKEQTTKQIQSKRIKQLLDSKAFSGSTSQEISDWIEDFEGKCDDLALEGAQRFSIAVGLLADNAKLWYDTQKDTIKDWETLKMKLSTYFKLITGTDQFELQQKLHNRRRRNDEPAIDYCHQTLKLCSKVDKNMDEMMRIKHLGKGLDTDTRLHMDLKNPNTTEEFLQALIKYEKWKGEKQQQQTGTFTSRRKSFFNRTTEQPAVTKQQEGGESPNQQQQQQSQQNLTHYQRADSSKTQHNRKTYEGCWTCGDMDHYRSECPKNY</sequence>
<dbReference type="AlphaFoldDB" id="A0A815KLF4"/>
<gene>
    <name evidence="5" type="ORF">EDS130_LOCUS35663</name>
    <name evidence="6" type="ORF">XAT740_LOCUS41724</name>
</gene>
<dbReference type="PROSITE" id="PS50158">
    <property type="entry name" value="ZF_CCHC"/>
    <property type="match status" value="1"/>
</dbReference>
<feature type="compositionally biased region" description="Polar residues" evidence="3">
    <location>
        <begin position="331"/>
        <end position="342"/>
    </location>
</feature>
<keyword evidence="1" id="KW-0862">Zinc</keyword>
<keyword evidence="7" id="KW-1185">Reference proteome</keyword>
<feature type="region of interest" description="Disordered" evidence="3">
    <location>
        <begin position="1"/>
        <end position="20"/>
    </location>
</feature>
<comment type="caution">
    <text evidence="5">The sequence shown here is derived from an EMBL/GenBank/DDBJ whole genome shotgun (WGS) entry which is preliminary data.</text>
</comment>
<evidence type="ECO:0000313" key="5">
    <source>
        <dbReference type="EMBL" id="CAF1394596.1"/>
    </source>
</evidence>
<dbReference type="GO" id="GO:0003676">
    <property type="term" value="F:nucleic acid binding"/>
    <property type="evidence" value="ECO:0007669"/>
    <property type="project" value="InterPro"/>
</dbReference>
<evidence type="ECO:0000313" key="7">
    <source>
        <dbReference type="Proteomes" id="UP000663828"/>
    </source>
</evidence>
<dbReference type="GO" id="GO:0008270">
    <property type="term" value="F:zinc ion binding"/>
    <property type="evidence" value="ECO:0007669"/>
    <property type="project" value="UniProtKB-KW"/>
</dbReference>
<keyword evidence="1" id="KW-0479">Metal-binding</keyword>
<dbReference type="OrthoDB" id="3863715at2759"/>
<feature type="compositionally biased region" description="Low complexity" evidence="3">
    <location>
        <begin position="343"/>
        <end position="361"/>
    </location>
</feature>
<dbReference type="EMBL" id="CAJNOR010004908">
    <property type="protein sequence ID" value="CAF1534555.1"/>
    <property type="molecule type" value="Genomic_DNA"/>
</dbReference>
<evidence type="ECO:0000259" key="4">
    <source>
        <dbReference type="PROSITE" id="PS50158"/>
    </source>
</evidence>
<accession>A0A815KLF4</accession>
<evidence type="ECO:0000256" key="3">
    <source>
        <dbReference type="SAM" id="MobiDB-lite"/>
    </source>
</evidence>
<dbReference type="Proteomes" id="UP000663852">
    <property type="component" value="Unassembled WGS sequence"/>
</dbReference>
<evidence type="ECO:0000313" key="6">
    <source>
        <dbReference type="EMBL" id="CAF1534555.1"/>
    </source>
</evidence>
<evidence type="ECO:0000256" key="2">
    <source>
        <dbReference type="SAM" id="Coils"/>
    </source>
</evidence>
<evidence type="ECO:0000256" key="1">
    <source>
        <dbReference type="PROSITE-ProRule" id="PRU00047"/>
    </source>
</evidence>
<organism evidence="5 8">
    <name type="scientific">Adineta ricciae</name>
    <name type="common">Rotifer</name>
    <dbReference type="NCBI Taxonomy" id="249248"/>
    <lineage>
        <taxon>Eukaryota</taxon>
        <taxon>Metazoa</taxon>
        <taxon>Spiralia</taxon>
        <taxon>Gnathifera</taxon>
        <taxon>Rotifera</taxon>
        <taxon>Eurotatoria</taxon>
        <taxon>Bdelloidea</taxon>
        <taxon>Adinetida</taxon>
        <taxon>Adinetidae</taxon>
        <taxon>Adineta</taxon>
    </lineage>
</organism>
<evidence type="ECO:0000313" key="8">
    <source>
        <dbReference type="Proteomes" id="UP000663852"/>
    </source>
</evidence>
<keyword evidence="2" id="KW-0175">Coiled coil</keyword>
<feature type="region of interest" description="Disordered" evidence="3">
    <location>
        <begin position="316"/>
        <end position="375"/>
    </location>
</feature>
<proteinExistence type="predicted"/>
<name>A0A815KLF4_ADIRI</name>
<dbReference type="Proteomes" id="UP000663828">
    <property type="component" value="Unassembled WGS sequence"/>
</dbReference>
<keyword evidence="1" id="KW-0863">Zinc-finger</keyword>
<reference evidence="5" key="1">
    <citation type="submission" date="2021-02" db="EMBL/GenBank/DDBJ databases">
        <authorList>
            <person name="Nowell W R."/>
        </authorList>
    </citation>
    <scope>NUCLEOTIDE SEQUENCE</scope>
</reference>
<protein>
    <recommendedName>
        <fullName evidence="4">CCHC-type domain-containing protein</fullName>
    </recommendedName>
</protein>
<dbReference type="InterPro" id="IPR001878">
    <property type="entry name" value="Znf_CCHC"/>
</dbReference>
<dbReference type="SMART" id="SM00343">
    <property type="entry name" value="ZnF_C2HC"/>
    <property type="match status" value="1"/>
</dbReference>
<feature type="domain" description="CCHC-type" evidence="4">
    <location>
        <begin position="383"/>
        <end position="398"/>
    </location>
</feature>